<sequence>MSISLDNFKPHSLVAYLSSGNNNDLRIVFVDFETKKFIPSLVYCTSNVQKCVYEIPNMFKNKVKAVICHVSDLQTKDFDNNLSFCEMLKNILSDYNIPNYFVSADQWLVSSLIIHARITDIKANEILLLGYVNDDFVATTEYCFTKNGYKKGPRENHNFSVNDNPENVRQKILGTCKPKKILLYCVSTGNARMKYLRSQVLKSMNLVYLETLFSLFRIGENSAINEFVVEMTKWLLDKSYSKFYVFPSSDRHVVLFSLHGRFGEGTVIAPDVGEPLIVVHELQCLPFTTSIIAKKPFAKYTLTCSTKTTTYANVPALAMMPHSEIYLNKKCHRSKITFTMDDENFPSCKTEPIIIDAIRDLPTTLKKTSTKNPVIGFFDQCSVICVFKSDSNEYEFLDDADNNWNGMYGNELLISFAKEKPVFGEKAKEDLKVK</sequence>
<name>A0AC34FXQ1_9BILA</name>
<evidence type="ECO:0000313" key="2">
    <source>
        <dbReference type="WBParaSite" id="ES5_v2.g21558.t1"/>
    </source>
</evidence>
<proteinExistence type="predicted"/>
<protein>
    <submittedName>
        <fullName evidence="2">Uncharacterized protein</fullName>
    </submittedName>
</protein>
<accession>A0AC34FXQ1</accession>
<evidence type="ECO:0000313" key="1">
    <source>
        <dbReference type="Proteomes" id="UP000887579"/>
    </source>
</evidence>
<dbReference type="WBParaSite" id="ES5_v2.g21558.t1">
    <property type="protein sequence ID" value="ES5_v2.g21558.t1"/>
    <property type="gene ID" value="ES5_v2.g21558"/>
</dbReference>
<dbReference type="Proteomes" id="UP000887579">
    <property type="component" value="Unplaced"/>
</dbReference>
<organism evidence="1 2">
    <name type="scientific">Panagrolaimus sp. ES5</name>
    <dbReference type="NCBI Taxonomy" id="591445"/>
    <lineage>
        <taxon>Eukaryota</taxon>
        <taxon>Metazoa</taxon>
        <taxon>Ecdysozoa</taxon>
        <taxon>Nematoda</taxon>
        <taxon>Chromadorea</taxon>
        <taxon>Rhabditida</taxon>
        <taxon>Tylenchina</taxon>
        <taxon>Panagrolaimomorpha</taxon>
        <taxon>Panagrolaimoidea</taxon>
        <taxon>Panagrolaimidae</taxon>
        <taxon>Panagrolaimus</taxon>
    </lineage>
</organism>
<reference evidence="2" key="1">
    <citation type="submission" date="2022-11" db="UniProtKB">
        <authorList>
            <consortium name="WormBaseParasite"/>
        </authorList>
    </citation>
    <scope>IDENTIFICATION</scope>
</reference>